<comment type="subcellular location">
    <subcellularLocation>
        <location evidence="1">Cell membrane</location>
        <topology evidence="1">Multi-pass membrane protein</topology>
    </subcellularLocation>
</comment>
<evidence type="ECO:0000256" key="5">
    <source>
        <dbReference type="ARBA" id="ARBA00023136"/>
    </source>
</evidence>
<evidence type="ECO:0000256" key="4">
    <source>
        <dbReference type="ARBA" id="ARBA00022989"/>
    </source>
</evidence>
<feature type="transmembrane region" description="Helical" evidence="6">
    <location>
        <begin position="724"/>
        <end position="752"/>
    </location>
</feature>
<gene>
    <name evidence="9" type="ORF">ACHKAR_09885</name>
</gene>
<feature type="domain" description="MacB-like periplasmic core" evidence="8">
    <location>
        <begin position="20"/>
        <end position="252"/>
    </location>
</feature>
<evidence type="ECO:0000313" key="10">
    <source>
        <dbReference type="Proteomes" id="UP001610063"/>
    </source>
</evidence>
<feature type="transmembrane region" description="Helical" evidence="6">
    <location>
        <begin position="389"/>
        <end position="414"/>
    </location>
</feature>
<feature type="transmembrane region" description="Helical" evidence="6">
    <location>
        <begin position="688"/>
        <end position="712"/>
    </location>
</feature>
<proteinExistence type="predicted"/>
<name>A0ABW7N8T3_9BACT</name>
<reference evidence="9 10" key="1">
    <citation type="journal article" date="2013" name="Int. J. Syst. Evol. Microbiol.">
        <title>Marinoscillum luteum sp. nov., isolated from marine sediment.</title>
        <authorList>
            <person name="Cha I.T."/>
            <person name="Park S.J."/>
            <person name="Kim S.J."/>
            <person name="Kim J.G."/>
            <person name="Jung M.Y."/>
            <person name="Shin K.S."/>
            <person name="Kwon K.K."/>
            <person name="Yang S.H."/>
            <person name="Seo Y.S."/>
            <person name="Rhee S.K."/>
        </authorList>
    </citation>
    <scope>NUCLEOTIDE SEQUENCE [LARGE SCALE GENOMIC DNA]</scope>
    <source>
        <strain evidence="9 10">KCTC 23939</strain>
    </source>
</reference>
<evidence type="ECO:0000256" key="3">
    <source>
        <dbReference type="ARBA" id="ARBA00022692"/>
    </source>
</evidence>
<evidence type="ECO:0000256" key="2">
    <source>
        <dbReference type="ARBA" id="ARBA00022475"/>
    </source>
</evidence>
<feature type="transmembrane region" description="Helical" evidence="6">
    <location>
        <begin position="446"/>
        <end position="465"/>
    </location>
</feature>
<comment type="caution">
    <text evidence="9">The sequence shown here is derived from an EMBL/GenBank/DDBJ whole genome shotgun (WGS) entry which is preliminary data.</text>
</comment>
<evidence type="ECO:0000313" key="9">
    <source>
        <dbReference type="EMBL" id="MFH6983751.1"/>
    </source>
</evidence>
<dbReference type="Pfam" id="PF02687">
    <property type="entry name" value="FtsX"/>
    <property type="match status" value="2"/>
</dbReference>
<keyword evidence="3 6" id="KW-0812">Transmembrane</keyword>
<evidence type="ECO:0000256" key="6">
    <source>
        <dbReference type="SAM" id="Phobius"/>
    </source>
</evidence>
<feature type="domain" description="ABC3 transporter permease C-terminal" evidence="7">
    <location>
        <begin position="301"/>
        <end position="417"/>
    </location>
</feature>
<protein>
    <submittedName>
        <fullName evidence="9">ABC transporter permease</fullName>
    </submittedName>
</protein>
<keyword evidence="10" id="KW-1185">Reference proteome</keyword>
<organism evidence="9 10">
    <name type="scientific">Marinoscillum luteum</name>
    <dbReference type="NCBI Taxonomy" id="861051"/>
    <lineage>
        <taxon>Bacteria</taxon>
        <taxon>Pseudomonadati</taxon>
        <taxon>Bacteroidota</taxon>
        <taxon>Cytophagia</taxon>
        <taxon>Cytophagales</taxon>
        <taxon>Reichenbachiellaceae</taxon>
        <taxon>Marinoscillum</taxon>
    </lineage>
</organism>
<feature type="transmembrane region" description="Helical" evidence="6">
    <location>
        <begin position="294"/>
        <end position="317"/>
    </location>
</feature>
<accession>A0ABW7N8T3</accession>
<dbReference type="EMBL" id="JBIPKE010000015">
    <property type="protein sequence ID" value="MFH6983751.1"/>
    <property type="molecule type" value="Genomic_DNA"/>
</dbReference>
<dbReference type="Pfam" id="PF12704">
    <property type="entry name" value="MacB_PCD"/>
    <property type="match status" value="2"/>
</dbReference>
<dbReference type="RefSeq" id="WP_395417283.1">
    <property type="nucleotide sequence ID" value="NZ_JBIPKE010000015.1"/>
</dbReference>
<dbReference type="InterPro" id="IPR003838">
    <property type="entry name" value="ABC3_permease_C"/>
</dbReference>
<dbReference type="PANTHER" id="PTHR30572">
    <property type="entry name" value="MEMBRANE COMPONENT OF TRANSPORTER-RELATED"/>
    <property type="match status" value="1"/>
</dbReference>
<evidence type="ECO:0000259" key="8">
    <source>
        <dbReference type="Pfam" id="PF12704"/>
    </source>
</evidence>
<feature type="transmembrane region" description="Helical" evidence="6">
    <location>
        <begin position="772"/>
        <end position="793"/>
    </location>
</feature>
<dbReference type="InterPro" id="IPR025857">
    <property type="entry name" value="MacB_PCD"/>
</dbReference>
<sequence length="811" mass="90578">MWRNYFIVSWRNIKKHKAFTAINVVGLSLSMSVCLLLILLVYDHYSYDTVHPYGDRTYRVLTYQKGARGIFSNGYATSPLPIGETLSSGYTIADTYTNLNHGLHGEIRSAHKVINPESEFDGRSLFADHNFFKVFGFDLKKGDPLTALNEPYSMVLTSQMANLLFPQRNALGEEVIMEGMGRYKVTGILTEELPKSHIKFNLLGSFSTIPLLVKENHMTNEYKEWETTWMNYNYIVLNEKASKAEAQALINQIASEQIKLKEDHPGYEFELQGLSEIVPGRLLSNEISFTLPKIVLLFFGLLGLVVIITASINYANLSIAKSLTRTREIGIRKANGASKAQIITQFLVESVLISTLSLVVAIGIYWFLIDQFNALWIFNQVGITLEDTVFAYGFFLLFSLLLGIISGVGPSYFVSRLDTIRSLKGSGAFSNTLKSGFFSKISGKKILLSVQFGLSIVMLVSIFLIRDQANFLTRSSFGFDDEHIYFVRLQGHDPKVIETEFANTPGIENVTFTSHHPAVGRSHGANMKLNEVDEFITVYHFSVEERYVSVMGLELIAGTDFPKAANQEQEKFIVVNELATKRLGFESPAAAVGELVYIENDTRVKIVGVVRDYHWEPLMKSIEPLALRIKPGDYQFAYFKIAVNDPGAFGKGMEQKWNQYDQARTFQGGFLNEETDLFYQFFYDLGGILTFISLIAIAITALGFLGMVSFHLKTRTKEIGIRKVLGASFGQITLAMTGGFMVMLAATALVMVPVAVFANGLWINQMAVHSPISIFNVGPAILIVVLLSGATILSQVWRNTSENPVNALRSE</sequence>
<dbReference type="Proteomes" id="UP001610063">
    <property type="component" value="Unassembled WGS sequence"/>
</dbReference>
<dbReference type="PANTHER" id="PTHR30572:SF18">
    <property type="entry name" value="ABC-TYPE MACROLIDE FAMILY EXPORT SYSTEM PERMEASE COMPONENT 2"/>
    <property type="match status" value="1"/>
</dbReference>
<keyword evidence="5 6" id="KW-0472">Membrane</keyword>
<feature type="transmembrane region" description="Helical" evidence="6">
    <location>
        <begin position="21"/>
        <end position="42"/>
    </location>
</feature>
<keyword evidence="2" id="KW-1003">Cell membrane</keyword>
<evidence type="ECO:0000259" key="7">
    <source>
        <dbReference type="Pfam" id="PF02687"/>
    </source>
</evidence>
<feature type="domain" description="MacB-like periplasmic core" evidence="8">
    <location>
        <begin position="454"/>
        <end position="612"/>
    </location>
</feature>
<evidence type="ECO:0000256" key="1">
    <source>
        <dbReference type="ARBA" id="ARBA00004651"/>
    </source>
</evidence>
<feature type="transmembrane region" description="Helical" evidence="6">
    <location>
        <begin position="346"/>
        <end position="369"/>
    </location>
</feature>
<keyword evidence="4 6" id="KW-1133">Transmembrane helix</keyword>
<dbReference type="InterPro" id="IPR050250">
    <property type="entry name" value="Macrolide_Exporter_MacB"/>
</dbReference>
<feature type="domain" description="ABC3 transporter permease C-terminal" evidence="7">
    <location>
        <begin position="691"/>
        <end position="796"/>
    </location>
</feature>